<dbReference type="InterPro" id="IPR050416">
    <property type="entry name" value="FAD-linked_Oxidoreductase"/>
</dbReference>
<dbReference type="SUPFAM" id="SSF56176">
    <property type="entry name" value="FAD-binding/transporter-associated domain-like"/>
    <property type="match status" value="1"/>
</dbReference>
<comment type="caution">
    <text evidence="7">The sequence shown here is derived from an EMBL/GenBank/DDBJ whole genome shotgun (WGS) entry which is preliminary data.</text>
</comment>
<keyword evidence="8" id="KW-1185">Reference proteome</keyword>
<feature type="domain" description="FAD-binding PCMH-type" evidence="6">
    <location>
        <begin position="51"/>
        <end position="219"/>
    </location>
</feature>
<dbReference type="PROSITE" id="PS51387">
    <property type="entry name" value="FAD_PCMH"/>
    <property type="match status" value="1"/>
</dbReference>
<keyword evidence="4" id="KW-0274">FAD</keyword>
<evidence type="ECO:0000259" key="6">
    <source>
        <dbReference type="PROSITE" id="PS51387"/>
    </source>
</evidence>
<dbReference type="PANTHER" id="PTHR42973:SF39">
    <property type="entry name" value="FAD-BINDING PCMH-TYPE DOMAIN-CONTAINING PROTEIN"/>
    <property type="match status" value="1"/>
</dbReference>
<dbReference type="InterPro" id="IPR016169">
    <property type="entry name" value="FAD-bd_PCMH_sub2"/>
</dbReference>
<dbReference type="InterPro" id="IPR036318">
    <property type="entry name" value="FAD-bd_PCMH-like_sf"/>
</dbReference>
<evidence type="ECO:0000256" key="3">
    <source>
        <dbReference type="ARBA" id="ARBA00022630"/>
    </source>
</evidence>
<dbReference type="InterPro" id="IPR016167">
    <property type="entry name" value="FAD-bd_PCMH_sub1"/>
</dbReference>
<reference evidence="7 8" key="1">
    <citation type="journal article" date="2019" name="Int. J. Syst. Evol. Microbiol.">
        <title>The Global Catalogue of Microorganisms (GCM) 10K type strain sequencing project: providing services to taxonomists for standard genome sequencing and annotation.</title>
        <authorList>
            <consortium name="The Broad Institute Genomics Platform"/>
            <consortium name="The Broad Institute Genome Sequencing Center for Infectious Disease"/>
            <person name="Wu L."/>
            <person name="Ma J."/>
        </authorList>
    </citation>
    <scope>NUCLEOTIDE SEQUENCE [LARGE SCALE GENOMIC DNA]</scope>
    <source>
        <strain evidence="7 8">JCM 16373</strain>
    </source>
</reference>
<comment type="similarity">
    <text evidence="2">Belongs to the oxygen-dependent FAD-linked oxidoreductase family.</text>
</comment>
<evidence type="ECO:0000313" key="8">
    <source>
        <dbReference type="Proteomes" id="UP001501447"/>
    </source>
</evidence>
<name>A0ABN3PZ57_9ACTN</name>
<keyword evidence="5" id="KW-0560">Oxidoreductase</keyword>
<dbReference type="Pfam" id="PF08031">
    <property type="entry name" value="BBE"/>
    <property type="match status" value="1"/>
</dbReference>
<dbReference type="Gene3D" id="3.30.465.10">
    <property type="match status" value="1"/>
</dbReference>
<keyword evidence="3" id="KW-0285">Flavoprotein</keyword>
<sequence>MPSTREHYRPPEGAAPPQEAVAGLVARLGGQVLRPRDRAYDAELAGYNRISGHRPALIVVALRDEHIRVAVDFARAWGMPVGVQATGHGPAADTAGGLLISTRHMRSVSIDPVSRTARAAAGAQWHQVIASAAHHGLAPLNGSSPTAGVVGYTLGGGLGLMVRKYGYAADHVRSIEVVTADGEHRTATPTQDAGLFWALRGGKGNFGAVTALEFGLVPVPRLYGGGLFYPGELAAEAVHLWREWTGELPEEMTSSLALLRLPDVPGTPEPLRARLTVHIRVAYAGPPREGAQLVAPLRTALTPMLDTVADIPYTAVGDIHMDPEGPQEYHQNSLMLADLGHEATQRLLALAGSGAACDDYVVELRHLGGAAGRAPAQPNAVDHRDAGFALTTISPPAPPGATRPEPLTDAMAPWGTGLKYANFLAGPGTADCVPAAYDSATYARLAQLKAAYDPHNVFRLNHNIPPAPGPAPSE</sequence>
<evidence type="ECO:0000256" key="1">
    <source>
        <dbReference type="ARBA" id="ARBA00001974"/>
    </source>
</evidence>
<dbReference type="PANTHER" id="PTHR42973">
    <property type="entry name" value="BINDING OXIDOREDUCTASE, PUTATIVE (AFU_ORTHOLOGUE AFUA_1G17690)-RELATED"/>
    <property type="match status" value="1"/>
</dbReference>
<evidence type="ECO:0000256" key="5">
    <source>
        <dbReference type="ARBA" id="ARBA00023002"/>
    </source>
</evidence>
<organism evidence="7 8">
    <name type="scientific">Streptomyces axinellae</name>
    <dbReference type="NCBI Taxonomy" id="552788"/>
    <lineage>
        <taxon>Bacteria</taxon>
        <taxon>Bacillati</taxon>
        <taxon>Actinomycetota</taxon>
        <taxon>Actinomycetes</taxon>
        <taxon>Kitasatosporales</taxon>
        <taxon>Streptomycetaceae</taxon>
        <taxon>Streptomyces</taxon>
    </lineage>
</organism>
<gene>
    <name evidence="7" type="ORF">GCM10009863_22900</name>
</gene>
<dbReference type="Gene3D" id="3.40.462.20">
    <property type="match status" value="1"/>
</dbReference>
<protein>
    <submittedName>
        <fullName evidence="7">FAD-binding oxidoreductase</fullName>
    </submittedName>
</protein>
<dbReference type="InterPro" id="IPR006094">
    <property type="entry name" value="Oxid_FAD_bind_N"/>
</dbReference>
<dbReference type="InterPro" id="IPR016166">
    <property type="entry name" value="FAD-bd_PCMH"/>
</dbReference>
<dbReference type="Pfam" id="PF01565">
    <property type="entry name" value="FAD_binding_4"/>
    <property type="match status" value="1"/>
</dbReference>
<comment type="cofactor">
    <cofactor evidence="1">
        <name>FAD</name>
        <dbReference type="ChEBI" id="CHEBI:57692"/>
    </cofactor>
</comment>
<accession>A0ABN3PZ57</accession>
<dbReference type="RefSeq" id="WP_344564830.1">
    <property type="nucleotide sequence ID" value="NZ_BAAARJ010000006.1"/>
</dbReference>
<proteinExistence type="inferred from homology"/>
<evidence type="ECO:0000256" key="4">
    <source>
        <dbReference type="ARBA" id="ARBA00022827"/>
    </source>
</evidence>
<dbReference type="Proteomes" id="UP001501447">
    <property type="component" value="Unassembled WGS sequence"/>
</dbReference>
<evidence type="ECO:0000313" key="7">
    <source>
        <dbReference type="EMBL" id="GAA2608892.1"/>
    </source>
</evidence>
<dbReference type="InterPro" id="IPR012951">
    <property type="entry name" value="BBE"/>
</dbReference>
<dbReference type="Gene3D" id="3.30.43.10">
    <property type="entry name" value="Uridine Diphospho-n-acetylenolpyruvylglucosamine Reductase, domain 2"/>
    <property type="match status" value="1"/>
</dbReference>
<evidence type="ECO:0000256" key="2">
    <source>
        <dbReference type="ARBA" id="ARBA00005466"/>
    </source>
</evidence>
<dbReference type="EMBL" id="BAAARJ010000006">
    <property type="protein sequence ID" value="GAA2608892.1"/>
    <property type="molecule type" value="Genomic_DNA"/>
</dbReference>